<dbReference type="EMBL" id="LVLJ01003074">
    <property type="protein sequence ID" value="OAE22740.1"/>
    <property type="molecule type" value="Genomic_DNA"/>
</dbReference>
<dbReference type="PANTHER" id="PTHR32018:SF1">
    <property type="entry name" value="RHAMNOGALACTURONAN ENDOLYASE"/>
    <property type="match status" value="1"/>
</dbReference>
<keyword evidence="6" id="KW-1185">Reference proteome</keyword>
<dbReference type="Pfam" id="PF14686">
    <property type="entry name" value="fn3_3"/>
    <property type="match status" value="1"/>
</dbReference>
<dbReference type="Proteomes" id="UP000077202">
    <property type="component" value="Unassembled WGS sequence"/>
</dbReference>
<dbReference type="InterPro" id="IPR013784">
    <property type="entry name" value="Carb-bd-like_fold"/>
</dbReference>
<dbReference type="Gene3D" id="2.60.120.260">
    <property type="entry name" value="Galactose-binding domain-like"/>
    <property type="match status" value="1"/>
</dbReference>
<gene>
    <name evidence="5" type="ORF">AXG93_2035s1220</name>
</gene>
<proteinExistence type="predicted"/>
<dbReference type="SUPFAM" id="SSF49785">
    <property type="entry name" value="Galactose-binding domain-like"/>
    <property type="match status" value="1"/>
</dbReference>
<evidence type="ECO:0008006" key="7">
    <source>
        <dbReference type="Google" id="ProtNLM"/>
    </source>
</evidence>
<feature type="chain" id="PRO_5008051987" description="Rhamnogalacturonan endolyase" evidence="2">
    <location>
        <begin position="31"/>
        <end position="602"/>
    </location>
</feature>
<dbReference type="InterPro" id="IPR029413">
    <property type="entry name" value="RG-lyase_II"/>
</dbReference>
<dbReference type="InterPro" id="IPR008979">
    <property type="entry name" value="Galactose-bd-like_sf"/>
</dbReference>
<evidence type="ECO:0000259" key="3">
    <source>
        <dbReference type="Pfam" id="PF14683"/>
    </source>
</evidence>
<feature type="domain" description="Rhamnogalacturonan lyase" evidence="3">
    <location>
        <begin position="397"/>
        <end position="587"/>
    </location>
</feature>
<dbReference type="InterPro" id="IPR029411">
    <property type="entry name" value="RG-lyase_III"/>
</dbReference>
<dbReference type="Pfam" id="PF14683">
    <property type="entry name" value="CBM-like"/>
    <property type="match status" value="1"/>
</dbReference>
<dbReference type="GO" id="GO:0030246">
    <property type="term" value="F:carbohydrate binding"/>
    <property type="evidence" value="ECO:0007669"/>
    <property type="project" value="InterPro"/>
</dbReference>
<sequence length="602" mass="66944">MEKKMRMGLERASLLRMVLILALGGALVQRAPRRCQGEAAAPLRGAGELVYTESAENVMLSNGRLERCGARGYWDMHWEYGSYITGTDYNGKCRFGDNDGAAWTTADGAGGGDQLLGVTFRQEPSSAGQARRHRVPPLMQLTELRLRFMPTRLDISKHRSAALAFKEARMLTRPQNKSLLFEVDHNKANIGVWIISPHKWEYLAGGPNKQELTVQTGPNLLAMLHSCHYGTPAIPLEGSEQWAKAFGPFLLYVNHARDIKSLIDDAKARAALETASWPYPWVPFPEYRKPEQRGTVTGRVVKLGRYQHGPATWVGLTDALSPISNWEDEVKGHQFWNVTNAEGEFTLYNVNPGTYLLQSLVEGFLVDSSVLQTVTVKAGWVSSVGEIVLRPKQKGPTVWEIGQPDRSAAEFLIPDLDKSRDSSDASSTGGSGSGALKDGFRHYGVWDKFVELYPMADPVFVVGQSDYAKDWFFAHVNRPNRTTTQREIRFRLDAVVPGDYTLRLAIAGAHQAALEIRLNNPSGSPLHDTGAFGRDNALARAGIHGHYHEFSISLSHMNFRAGLNSLFLRQRKNQNKFSYVMYDYLRLEAPLVSPGSLLASSR</sequence>
<evidence type="ECO:0000313" key="5">
    <source>
        <dbReference type="EMBL" id="OAE22740.1"/>
    </source>
</evidence>
<dbReference type="AlphaFoldDB" id="A0A176VP98"/>
<organism evidence="5 6">
    <name type="scientific">Marchantia polymorpha subsp. ruderalis</name>
    <dbReference type="NCBI Taxonomy" id="1480154"/>
    <lineage>
        <taxon>Eukaryota</taxon>
        <taxon>Viridiplantae</taxon>
        <taxon>Streptophyta</taxon>
        <taxon>Embryophyta</taxon>
        <taxon>Marchantiophyta</taxon>
        <taxon>Marchantiopsida</taxon>
        <taxon>Marchantiidae</taxon>
        <taxon>Marchantiales</taxon>
        <taxon>Marchantiaceae</taxon>
        <taxon>Marchantia</taxon>
    </lineage>
</organism>
<comment type="caution">
    <text evidence="5">The sequence shown here is derived from an EMBL/GenBank/DDBJ whole genome shotgun (WGS) entry which is preliminary data.</text>
</comment>
<feature type="domain" description="Rhamnogalacturonan lyase" evidence="4">
    <location>
        <begin position="313"/>
        <end position="379"/>
    </location>
</feature>
<evidence type="ECO:0000259" key="4">
    <source>
        <dbReference type="Pfam" id="PF14686"/>
    </source>
</evidence>
<keyword evidence="1 2" id="KW-0732">Signal</keyword>
<reference evidence="5" key="1">
    <citation type="submission" date="2016-03" db="EMBL/GenBank/DDBJ databases">
        <title>Mechanisms controlling the formation of the plant cell surface in tip-growing cells are functionally conserved among land plants.</title>
        <authorList>
            <person name="Honkanen S."/>
            <person name="Jones V.A."/>
            <person name="Morieri G."/>
            <person name="Champion C."/>
            <person name="Hetherington A.J."/>
            <person name="Kelly S."/>
            <person name="Saint-Marcoux D."/>
            <person name="Proust H."/>
            <person name="Prescott H."/>
            <person name="Dolan L."/>
        </authorList>
    </citation>
    <scope>NUCLEOTIDE SEQUENCE [LARGE SCALE GENOMIC DNA]</scope>
    <source>
        <tissue evidence="5">Whole gametophyte</tissue>
    </source>
</reference>
<dbReference type="Gene3D" id="2.60.40.1120">
    <property type="entry name" value="Carboxypeptidase-like, regulatory domain"/>
    <property type="match status" value="1"/>
</dbReference>
<dbReference type="PANTHER" id="PTHR32018">
    <property type="entry name" value="RHAMNOGALACTURONATE LYASE FAMILY PROTEIN"/>
    <property type="match status" value="1"/>
</dbReference>
<name>A0A176VP98_MARPO</name>
<feature type="signal peptide" evidence="2">
    <location>
        <begin position="1"/>
        <end position="30"/>
    </location>
</feature>
<evidence type="ECO:0000313" key="6">
    <source>
        <dbReference type="Proteomes" id="UP000077202"/>
    </source>
</evidence>
<dbReference type="CDD" id="cd10316">
    <property type="entry name" value="RGL4_M"/>
    <property type="match status" value="1"/>
</dbReference>
<accession>A0A176VP98</accession>
<protein>
    <recommendedName>
        <fullName evidence="7">Rhamnogalacturonan endolyase</fullName>
    </recommendedName>
</protein>
<evidence type="ECO:0000256" key="1">
    <source>
        <dbReference type="ARBA" id="ARBA00022729"/>
    </source>
</evidence>
<evidence type="ECO:0000256" key="2">
    <source>
        <dbReference type="SAM" id="SignalP"/>
    </source>
</evidence>
<dbReference type="CDD" id="cd10317">
    <property type="entry name" value="RGL4_C"/>
    <property type="match status" value="1"/>
</dbReference>
<dbReference type="InterPro" id="IPR051850">
    <property type="entry name" value="Polysacch_Lyase_4"/>
</dbReference>
<dbReference type="SUPFAM" id="SSF49452">
    <property type="entry name" value="Starch-binding domain-like"/>
    <property type="match status" value="1"/>
</dbReference>